<evidence type="ECO:0000256" key="1">
    <source>
        <dbReference type="ARBA" id="ARBA00008314"/>
    </source>
</evidence>
<dbReference type="SUPFAM" id="SSF50084">
    <property type="entry name" value="Myosin S1 fragment, N-terminal domain"/>
    <property type="match status" value="1"/>
</dbReference>
<dbReference type="InterPro" id="IPR058662">
    <property type="entry name" value="Myo5a/b_dom"/>
</dbReference>
<dbReference type="CDD" id="cd15470">
    <property type="entry name" value="Myo5_CBD"/>
    <property type="match status" value="1"/>
</dbReference>
<feature type="binding site" evidence="9">
    <location>
        <begin position="206"/>
        <end position="213"/>
    </location>
    <ligand>
        <name>ATP</name>
        <dbReference type="ChEBI" id="CHEBI:30616"/>
    </ligand>
</feature>
<reference evidence="15" key="1">
    <citation type="submission" date="2025-08" db="UniProtKB">
        <authorList>
            <consortium name="RefSeq"/>
        </authorList>
    </citation>
    <scope>IDENTIFICATION</scope>
</reference>
<dbReference type="PANTHER" id="PTHR13140">
    <property type="entry name" value="MYOSIN"/>
    <property type="match status" value="1"/>
</dbReference>
<keyword evidence="7 9" id="KW-0505">Motor protein</keyword>
<dbReference type="Pfam" id="PF25966">
    <property type="entry name" value="Myo5a"/>
    <property type="match status" value="1"/>
</dbReference>
<dbReference type="Pfam" id="PF00063">
    <property type="entry name" value="Myosin_head"/>
    <property type="match status" value="1"/>
</dbReference>
<evidence type="ECO:0000259" key="13">
    <source>
        <dbReference type="PROSITE" id="PS51456"/>
    </source>
</evidence>
<feature type="coiled-coil region" evidence="10">
    <location>
        <begin position="953"/>
        <end position="1042"/>
    </location>
</feature>
<keyword evidence="6 9" id="KW-0518">Myosin</keyword>
<dbReference type="FunFam" id="1.10.10.820:FF:000001">
    <property type="entry name" value="Myosin heavy chain"/>
    <property type="match status" value="1"/>
</dbReference>
<dbReference type="Proteomes" id="UP000515154">
    <property type="component" value="Linkage group LG15"/>
</dbReference>
<dbReference type="Gene3D" id="3.40.850.10">
    <property type="entry name" value="Kinesin motor domain"/>
    <property type="match status" value="1"/>
</dbReference>
<dbReference type="SMART" id="SM00015">
    <property type="entry name" value="IQ"/>
    <property type="match status" value="6"/>
</dbReference>
<keyword evidence="14" id="KW-1185">Reference proteome</keyword>
<dbReference type="InterPro" id="IPR027417">
    <property type="entry name" value="P-loop_NTPase"/>
</dbReference>
<dbReference type="GO" id="GO:0016459">
    <property type="term" value="C:myosin complex"/>
    <property type="evidence" value="ECO:0007669"/>
    <property type="project" value="UniProtKB-KW"/>
</dbReference>
<proteinExistence type="inferred from homology"/>
<evidence type="ECO:0000256" key="10">
    <source>
        <dbReference type="SAM" id="Coils"/>
    </source>
</evidence>
<dbReference type="GO" id="GO:0007015">
    <property type="term" value="P:actin filament organization"/>
    <property type="evidence" value="ECO:0007669"/>
    <property type="project" value="TreeGrafter"/>
</dbReference>
<feature type="domain" description="Dilute" evidence="12">
    <location>
        <begin position="1615"/>
        <end position="1892"/>
    </location>
</feature>
<evidence type="ECO:0000256" key="6">
    <source>
        <dbReference type="ARBA" id="ARBA00023123"/>
    </source>
</evidence>
<evidence type="ECO:0000256" key="4">
    <source>
        <dbReference type="ARBA" id="ARBA00022860"/>
    </source>
</evidence>
<dbReference type="CDD" id="cd01380">
    <property type="entry name" value="MYSc_Myo5"/>
    <property type="match status" value="1"/>
</dbReference>
<accession>A0A7E6FCV1</accession>
<organism evidence="14 15">
    <name type="scientific">Octopus sinensis</name>
    <name type="common">East Asian common octopus</name>
    <dbReference type="NCBI Taxonomy" id="2607531"/>
    <lineage>
        <taxon>Eukaryota</taxon>
        <taxon>Metazoa</taxon>
        <taxon>Spiralia</taxon>
        <taxon>Lophotrochozoa</taxon>
        <taxon>Mollusca</taxon>
        <taxon>Cephalopoda</taxon>
        <taxon>Coleoidea</taxon>
        <taxon>Octopodiformes</taxon>
        <taxon>Octopoda</taxon>
        <taxon>Incirrata</taxon>
        <taxon>Octopodidae</taxon>
        <taxon>Octopus</taxon>
    </lineage>
</organism>
<dbReference type="GO" id="GO:0051015">
    <property type="term" value="F:actin filament binding"/>
    <property type="evidence" value="ECO:0007669"/>
    <property type="project" value="TreeGrafter"/>
</dbReference>
<feature type="compositionally biased region" description="Acidic residues" evidence="11">
    <location>
        <begin position="1143"/>
        <end position="1159"/>
    </location>
</feature>
<dbReference type="PANTHER" id="PTHR13140:SF706">
    <property type="entry name" value="DILUTE CLASS UNCONVENTIONAL MYOSIN, ISOFORM C"/>
    <property type="match status" value="1"/>
</dbReference>
<feature type="coiled-coil region" evidence="10">
    <location>
        <begin position="1389"/>
        <end position="1448"/>
    </location>
</feature>
<dbReference type="Gene3D" id="1.20.5.190">
    <property type="match status" value="2"/>
</dbReference>
<feature type="region of interest" description="Disordered" evidence="11">
    <location>
        <begin position="1358"/>
        <end position="1378"/>
    </location>
</feature>
<evidence type="ECO:0000256" key="3">
    <source>
        <dbReference type="ARBA" id="ARBA00022840"/>
    </source>
</evidence>
<keyword evidence="4" id="KW-0112">Calmodulin-binding</keyword>
<dbReference type="InterPro" id="IPR036103">
    <property type="entry name" value="MYSc_Myo5"/>
</dbReference>
<evidence type="ECO:0000313" key="14">
    <source>
        <dbReference type="Proteomes" id="UP000515154"/>
    </source>
</evidence>
<dbReference type="SMART" id="SM00242">
    <property type="entry name" value="MYSc"/>
    <property type="match status" value="1"/>
</dbReference>
<dbReference type="Pfam" id="PF00612">
    <property type="entry name" value="IQ"/>
    <property type="match status" value="2"/>
</dbReference>
<feature type="domain" description="Myosin motor" evidence="13">
    <location>
        <begin position="111"/>
        <end position="794"/>
    </location>
</feature>
<feature type="region of interest" description="Disordered" evidence="11">
    <location>
        <begin position="1126"/>
        <end position="1210"/>
    </location>
</feature>
<dbReference type="PROSITE" id="PS51456">
    <property type="entry name" value="MYOSIN_MOTOR"/>
    <property type="match status" value="1"/>
</dbReference>
<dbReference type="RefSeq" id="XP_036365569.1">
    <property type="nucleotide sequence ID" value="XM_036509676.1"/>
</dbReference>
<dbReference type="InterPro" id="IPR002710">
    <property type="entry name" value="Dilute_dom"/>
</dbReference>
<evidence type="ECO:0000256" key="5">
    <source>
        <dbReference type="ARBA" id="ARBA00023054"/>
    </source>
</evidence>
<name>A0A7E6FCV1_9MOLL</name>
<feature type="compositionally biased region" description="Basic and acidic residues" evidence="11">
    <location>
        <begin position="1184"/>
        <end position="1196"/>
    </location>
</feature>
<dbReference type="PRINTS" id="PR00193">
    <property type="entry name" value="MYOSINHEAVY"/>
</dbReference>
<dbReference type="Pfam" id="PF01843">
    <property type="entry name" value="DIL"/>
    <property type="match status" value="1"/>
</dbReference>
<evidence type="ECO:0000256" key="2">
    <source>
        <dbReference type="ARBA" id="ARBA00022741"/>
    </source>
</evidence>
<dbReference type="InterPro" id="IPR001609">
    <property type="entry name" value="Myosin_head_motor_dom-like"/>
</dbReference>
<dbReference type="GO" id="GO:0005524">
    <property type="term" value="F:ATP binding"/>
    <property type="evidence" value="ECO:0007669"/>
    <property type="project" value="UniProtKB-UniRule"/>
</dbReference>
<dbReference type="InterPro" id="IPR000048">
    <property type="entry name" value="IQ_motif_EF-hand-BS"/>
</dbReference>
<dbReference type="PROSITE" id="PS51126">
    <property type="entry name" value="DILUTE"/>
    <property type="match status" value="1"/>
</dbReference>
<dbReference type="Gene3D" id="1.10.10.820">
    <property type="match status" value="1"/>
</dbReference>
<keyword evidence="2 9" id="KW-0547">Nucleotide-binding</keyword>
<keyword evidence="5 10" id="KW-0175">Coiled coil</keyword>
<feature type="region of interest" description="Actin-binding" evidence="9">
    <location>
        <begin position="673"/>
        <end position="695"/>
    </location>
</feature>
<evidence type="ECO:0000259" key="12">
    <source>
        <dbReference type="PROSITE" id="PS51126"/>
    </source>
</evidence>
<feature type="coiled-coil region" evidence="10">
    <location>
        <begin position="1216"/>
        <end position="1277"/>
    </location>
</feature>
<dbReference type="PROSITE" id="PS50096">
    <property type="entry name" value="IQ"/>
    <property type="match status" value="5"/>
</dbReference>
<evidence type="ECO:0000256" key="11">
    <source>
        <dbReference type="SAM" id="MobiDB-lite"/>
    </source>
</evidence>
<dbReference type="Gene3D" id="1.20.120.720">
    <property type="entry name" value="Myosin VI head, motor domain, U50 subdomain"/>
    <property type="match status" value="1"/>
</dbReference>
<protein>
    <submittedName>
        <fullName evidence="15">Unconventional myosin-Va isoform X2</fullName>
    </submittedName>
</protein>
<keyword evidence="3 9" id="KW-0067">ATP-binding</keyword>
<sequence length="1935" mass="224827">MAGSSQCWLRGGEFSQQHLQQMQDEDVYHHYKNYFLNFSSDETVRLLYVEHAKIWIRDDTLVWREGELAEDYKGQKSLKVLVYDKGKATKEKTIEIKNKVDLPHLRDPNLIKDNDLTSLNYLNEPEVLHTLKVRFIDKNIFYTYCGIILVAINPYQDVDIYDETTLEIYRYQKILKNLDPHIYAVAAEAFNQMTRFKVNQSIIVSGESGAGKTVSAKHTMHYFARVGGSTETAIHDKVLASNPIMESFGNAKTIRNDNSSRFGKYIEIAFGSKNYIIGANMKTYLLEKSRVVFQAPFERNYHIFYQLCASASLKEIQPFKLAHQDKFNFTNLGESPDIKDVNDAEMFMKTRSAFAELGIPEDEQMKMYSVVASILHLGNIVFVSGDDDSQSSVSKKTPHFGIVCELLGLNAEEMAFWLCNRQIASASERIMKPMSKKEAGYGRDALAKFIYARVFDWIVAKINRNLLTHEDTQNFIGVLDIYGFETFRVNSFEQFCINYANERLQLQFNTHVFTLEQQEYRQEGLEWDEISHYDNTPCIDLIESSQGILALLDDECKMLNGSDANWCTSLLKKLAKAQCFEKPRTSQTSFTVCHFAEKVTYTCQGFMEKNMDSVSDLQVETLRKSTNPFVLELFQEKKLERKLSTLTEESYLNPPKKSKKHKQTVGSQFKESLNSLMKTLSDTNPHYVRCIKPNDEKKPFKFHHKRVVEQLRACGVLETIRISAAGFPARGTYDNIFYMFQQLLNLSDVNKSDPRESCEKLMKTYIEDPDKYRFGKTKILFRAGQLALLDKLLSDRRIKWSVMVQKQVRTFLCKRRFEKIRRSVSLLQIYGRGYIARLAFEERRRIHASIKIQACFRAFLVRKVFQEKKMAAIVVQRYARRVLAQRLFRKLVHDRNATILQTQIRAWMARRKFDKVRRGVVLLQSHVRRRAAKKVFKELKRKAKDTDELTLSNRRLCNKIIELSNQIKEKEHDLKHLRSNEANNKQFQDLYEKLSTEHDGCREIRLRLQDAESLVSELKGNLKQKTEELTVLMAEKKKMKLTYDEESKVLNEKNTTLNQKLLSAQSKIKDDEGKIEEYVQKIESLTAVDRQKDMDIEKAHHEKMMHDYEQLKQLYDNLRHEMTVLKQSHHRTPSDHSTISFESAEEEVPPAEVEEDEEQLAANIVAEVVAEQDDKEDQGYGTSRRSDRPVPAERKTRPIQRQPTLDEPEKEDISLLLKLQNHIKDLEKENKRLVTERERLDEENKDKGNTVYNTLKMQELENDNDRMKREIGNLMNALSKTPKYEEGTTEAGKAFKNQYDTMVEELDRRRSEILFIKSIWLGDNIEKKDEVHNKPRGGEELSEEEELKTAFEFHQKLNRPDNTSAPPPPSPQQQQQEVNNGDVCCTHHNHDCEAELNDFTQQIRLLENQLQESEKKSKHLEQDLRQQIEELSKENDRQKQVISQLNSIATNLSSKTGDEISVTMGQDIIRITTENLELRETVSKQTEQIRKLKKTLKVYARKLKAGEGPFRRFQSLVSATSLSPTSAAEIAAELDRDEQEESGVMAAVKHQEREYLGMLEYNKTDETALIKNLVFDLQPYVAESMLPGLPAYIIFMCIRHTDHINEDEKVCSLLTGVVNGIKRVVKKNTNDIERVTLWLANCCRLLHNLKQYSGEKRYQNTNNPKQNEHCLRNFDLSEYRPVFNDLCVYNYRQLIKVMKENLDKLIVPAILEHEAIAGLNKEDRRGRIPNNEVEPDALDNLQKIMSKYIRILRNHAVDPEVIVLIVKQLFYDMNVKALNNLLLRRDMCNWHKGTQIRYNISHLEQWLREYHLQDSGAFSTMEPLIQASQLLQARKTDADVDSVCQMCPKLKTAQIVKILNQYTPVRGYEDDTVAISFIRKVQEKLAESRQNDTGTNLLMDTQYSFPVTFPFNPSNIALERVTVPDKLHLAFLKRV</sequence>
<gene>
    <name evidence="15" type="primary">LOC115219750</name>
</gene>
<dbReference type="GO" id="GO:0005737">
    <property type="term" value="C:cytoplasm"/>
    <property type="evidence" value="ECO:0007669"/>
    <property type="project" value="TreeGrafter"/>
</dbReference>
<evidence type="ECO:0000256" key="9">
    <source>
        <dbReference type="PROSITE-ProRule" id="PRU00782"/>
    </source>
</evidence>
<evidence type="ECO:0000256" key="7">
    <source>
        <dbReference type="ARBA" id="ARBA00023175"/>
    </source>
</evidence>
<dbReference type="CDD" id="cd23767">
    <property type="entry name" value="IQCD"/>
    <property type="match status" value="1"/>
</dbReference>
<feature type="coiled-coil region" evidence="10">
    <location>
        <begin position="1475"/>
        <end position="1502"/>
    </location>
</feature>
<dbReference type="Gene3D" id="1.20.58.530">
    <property type="match status" value="1"/>
</dbReference>
<dbReference type="GO" id="GO:0016020">
    <property type="term" value="C:membrane"/>
    <property type="evidence" value="ECO:0007669"/>
    <property type="project" value="TreeGrafter"/>
</dbReference>
<evidence type="ECO:0000313" key="15">
    <source>
        <dbReference type="RefSeq" id="XP_036365569.1"/>
    </source>
</evidence>
<dbReference type="GO" id="GO:0000146">
    <property type="term" value="F:microfilament motor activity"/>
    <property type="evidence" value="ECO:0007669"/>
    <property type="project" value="TreeGrafter"/>
</dbReference>
<evidence type="ECO:0000256" key="8">
    <source>
        <dbReference type="ARBA" id="ARBA00023203"/>
    </source>
</evidence>
<dbReference type="Gene3D" id="1.20.5.4820">
    <property type="match status" value="1"/>
</dbReference>
<keyword evidence="8 9" id="KW-0009">Actin-binding</keyword>
<dbReference type="SMART" id="SM01132">
    <property type="entry name" value="DIL"/>
    <property type="match status" value="1"/>
</dbReference>
<comment type="similarity">
    <text evidence="1 9">Belongs to the TRAFAC class myosin-kinesin ATPase superfamily. Myosin family.</text>
</comment>
<dbReference type="SUPFAM" id="SSF52540">
    <property type="entry name" value="P-loop containing nucleoside triphosphate hydrolases"/>
    <property type="match status" value="2"/>
</dbReference>
<dbReference type="InterPro" id="IPR036961">
    <property type="entry name" value="Kinesin_motor_dom_sf"/>
</dbReference>